<feature type="binding site" evidence="6">
    <location>
        <position position="90"/>
    </location>
    <ligand>
        <name>[4Fe-4S] cluster</name>
        <dbReference type="ChEBI" id="CHEBI:49883"/>
        <note>4Fe-4S-S-AdoMet</note>
    </ligand>
</feature>
<organism evidence="8 9">
    <name type="scientific">Thermoproteota archaeon</name>
    <dbReference type="NCBI Taxonomy" id="2056631"/>
    <lineage>
        <taxon>Archaea</taxon>
        <taxon>Thermoproteota</taxon>
    </lineage>
</organism>
<dbReference type="GO" id="GO:0051539">
    <property type="term" value="F:4 iron, 4 sulfur cluster binding"/>
    <property type="evidence" value="ECO:0007669"/>
    <property type="project" value="UniProtKB-KW"/>
</dbReference>
<keyword evidence="5 6" id="KW-0411">Iron-sulfur</keyword>
<dbReference type="GO" id="GO:0003824">
    <property type="term" value="F:catalytic activity"/>
    <property type="evidence" value="ECO:0007669"/>
    <property type="project" value="InterPro"/>
</dbReference>
<dbReference type="InterPro" id="IPR058240">
    <property type="entry name" value="rSAM_sf"/>
</dbReference>
<evidence type="ECO:0000256" key="6">
    <source>
        <dbReference type="PIRSR" id="PIRSR004869-50"/>
    </source>
</evidence>
<evidence type="ECO:0000313" key="8">
    <source>
        <dbReference type="EMBL" id="RLE50217.1"/>
    </source>
</evidence>
<dbReference type="InterPro" id="IPR007197">
    <property type="entry name" value="rSAM"/>
</dbReference>
<evidence type="ECO:0000256" key="2">
    <source>
        <dbReference type="ARBA" id="ARBA00022691"/>
    </source>
</evidence>
<dbReference type="AlphaFoldDB" id="A0A497ESK7"/>
<dbReference type="PANTHER" id="PTHR30352:SF5">
    <property type="entry name" value="PYRUVATE FORMATE-LYASE 1-ACTIVATING ENZYME"/>
    <property type="match status" value="1"/>
</dbReference>
<keyword evidence="2 6" id="KW-0949">S-adenosyl-L-methionine</keyword>
<proteinExistence type="predicted"/>
<dbReference type="Proteomes" id="UP000278475">
    <property type="component" value="Unassembled WGS sequence"/>
</dbReference>
<evidence type="ECO:0000256" key="1">
    <source>
        <dbReference type="ARBA" id="ARBA00022485"/>
    </source>
</evidence>
<dbReference type="GO" id="GO:0046872">
    <property type="term" value="F:metal ion binding"/>
    <property type="evidence" value="ECO:0007669"/>
    <property type="project" value="UniProtKB-KW"/>
</dbReference>
<dbReference type="InterPro" id="IPR013785">
    <property type="entry name" value="Aldolase_TIM"/>
</dbReference>
<dbReference type="CDD" id="cd01335">
    <property type="entry name" value="Radical_SAM"/>
    <property type="match status" value="1"/>
</dbReference>
<feature type="binding site" evidence="6">
    <location>
        <position position="93"/>
    </location>
    <ligand>
        <name>[4Fe-4S] cluster</name>
        <dbReference type="ChEBI" id="CHEBI:49883"/>
        <note>4Fe-4S-S-AdoMet</note>
    </ligand>
</feature>
<dbReference type="Pfam" id="PF04055">
    <property type="entry name" value="Radical_SAM"/>
    <property type="match status" value="1"/>
</dbReference>
<comment type="caution">
    <text evidence="8">The sequence shown here is derived from an EMBL/GenBank/DDBJ whole genome shotgun (WGS) entry which is preliminary data.</text>
</comment>
<gene>
    <name evidence="8" type="primary">amrS</name>
    <name evidence="8" type="ORF">DRJ31_02000</name>
</gene>
<keyword evidence="4 6" id="KW-0408">Iron</keyword>
<comment type="cofactor">
    <cofactor evidence="6">
        <name>[4Fe-4S] cluster</name>
        <dbReference type="ChEBI" id="CHEBI:49883"/>
    </cofactor>
    <text evidence="6">Binds 1 [4Fe-4S] cluster. The cluster is coordinated with 3 cysteines and an exchangeable S-adenosyl-L-methionine.</text>
</comment>
<dbReference type="InterPro" id="IPR034457">
    <property type="entry name" value="Organic_radical-activating"/>
</dbReference>
<dbReference type="NCBIfam" id="TIGR04337">
    <property type="entry name" value="AmmeMemoSam_rS"/>
    <property type="match status" value="1"/>
</dbReference>
<keyword evidence="3 6" id="KW-0479">Metal-binding</keyword>
<evidence type="ECO:0000256" key="4">
    <source>
        <dbReference type="ARBA" id="ARBA00023004"/>
    </source>
</evidence>
<sequence>MSEVVKETPLYRSLGDGKVECLVCERRCVISPGFKGWCKTKANFEGKLYTLVYGDLSAVESRPIEIKPFFHYWPGSTSLTFSTWSCNFDCPWCQNHHLSKVEPKPEMSNYVPPEKLVKAAERAGDEGLCVSFNEPLMLFEYSLDVFKLGKSRGLYCCYVSNGYMTLKALNMLIEAGLDGLKIDVKGDQEVYQRYCGGLKADVVWRNAEEAKKRGVHVEIVNLIITNVNDDEECLRWVVENHLKKLGPDTPIHFTRYYPAYRFREPQTKVEVLEKAYFMAKKAGLNYPYLGNVLGHPFEHTYCPNCGEAVIKRYGYSIVSYKLDERNRCLKCGFTIPIAGKFVKKRMRQLFVY</sequence>
<dbReference type="SUPFAM" id="SSF102114">
    <property type="entry name" value="Radical SAM enzymes"/>
    <property type="match status" value="1"/>
</dbReference>
<dbReference type="EMBL" id="QMQV01000010">
    <property type="protein sequence ID" value="RLE50217.1"/>
    <property type="molecule type" value="Genomic_DNA"/>
</dbReference>
<dbReference type="InterPro" id="IPR016431">
    <property type="entry name" value="Pyrv-formate_lyase-activ_prd"/>
</dbReference>
<name>A0A497ESK7_9CREN</name>
<dbReference type="SFLD" id="SFLDS00029">
    <property type="entry name" value="Radical_SAM"/>
    <property type="match status" value="1"/>
</dbReference>
<accession>A0A497ESK7</accession>
<reference evidence="8 9" key="1">
    <citation type="submission" date="2018-06" db="EMBL/GenBank/DDBJ databases">
        <title>Extensive metabolic versatility and redundancy in microbially diverse, dynamic hydrothermal sediments.</title>
        <authorList>
            <person name="Dombrowski N."/>
            <person name="Teske A."/>
            <person name="Baker B.J."/>
        </authorList>
    </citation>
    <scope>NUCLEOTIDE SEQUENCE [LARGE SCALE GENOMIC DNA]</scope>
    <source>
        <strain evidence="8">B66_G16</strain>
    </source>
</reference>
<dbReference type="PANTHER" id="PTHR30352">
    <property type="entry name" value="PYRUVATE FORMATE-LYASE-ACTIVATING ENZYME"/>
    <property type="match status" value="1"/>
</dbReference>
<feature type="binding site" evidence="6">
    <location>
        <position position="86"/>
    </location>
    <ligand>
        <name>[4Fe-4S] cluster</name>
        <dbReference type="ChEBI" id="CHEBI:49883"/>
        <note>4Fe-4S-S-AdoMet</note>
    </ligand>
</feature>
<evidence type="ECO:0000256" key="5">
    <source>
        <dbReference type="ARBA" id="ARBA00023014"/>
    </source>
</evidence>
<protein>
    <submittedName>
        <fullName evidence="8">AmmeMemoRadiSam system radical SAM enzyme</fullName>
    </submittedName>
</protein>
<dbReference type="PIRSF" id="PIRSF004869">
    <property type="entry name" value="PflX_prd"/>
    <property type="match status" value="1"/>
</dbReference>
<feature type="domain" description="Radical SAM core" evidence="7">
    <location>
        <begin position="71"/>
        <end position="287"/>
    </location>
</feature>
<dbReference type="Gene3D" id="3.20.20.70">
    <property type="entry name" value="Aldolase class I"/>
    <property type="match status" value="1"/>
</dbReference>
<evidence type="ECO:0000313" key="9">
    <source>
        <dbReference type="Proteomes" id="UP000278475"/>
    </source>
</evidence>
<dbReference type="PROSITE" id="PS51918">
    <property type="entry name" value="RADICAL_SAM"/>
    <property type="match status" value="1"/>
</dbReference>
<dbReference type="InterPro" id="IPR027596">
    <property type="entry name" value="AmmeMemoSam_rS"/>
</dbReference>
<evidence type="ECO:0000259" key="7">
    <source>
        <dbReference type="PROSITE" id="PS51918"/>
    </source>
</evidence>
<evidence type="ECO:0000256" key="3">
    <source>
        <dbReference type="ARBA" id="ARBA00022723"/>
    </source>
</evidence>
<dbReference type="SFLD" id="SFLDG01101">
    <property type="entry name" value="Uncharacterised_Radical_SAM_Su"/>
    <property type="match status" value="1"/>
</dbReference>
<keyword evidence="1" id="KW-0004">4Fe-4S</keyword>